<dbReference type="Pfam" id="PF13561">
    <property type="entry name" value="adh_short_C2"/>
    <property type="match status" value="1"/>
</dbReference>
<dbReference type="AlphaFoldDB" id="A0A7W7M9S0"/>
<reference evidence="4 5" key="1">
    <citation type="submission" date="2020-08" db="EMBL/GenBank/DDBJ databases">
        <title>Sequencing the genomes of 1000 actinobacteria strains.</title>
        <authorList>
            <person name="Klenk H.-P."/>
        </authorList>
    </citation>
    <scope>NUCLEOTIDE SEQUENCE [LARGE SCALE GENOMIC DNA]</scope>
    <source>
        <strain evidence="4 5">DSM 45809</strain>
    </source>
</reference>
<dbReference type="PRINTS" id="PR00080">
    <property type="entry name" value="SDRFAMILY"/>
</dbReference>
<organism evidence="4 5">
    <name type="scientific">Actinoplanes octamycinicus</name>
    <dbReference type="NCBI Taxonomy" id="135948"/>
    <lineage>
        <taxon>Bacteria</taxon>
        <taxon>Bacillati</taxon>
        <taxon>Actinomycetota</taxon>
        <taxon>Actinomycetes</taxon>
        <taxon>Micromonosporales</taxon>
        <taxon>Micromonosporaceae</taxon>
        <taxon>Actinoplanes</taxon>
    </lineage>
</organism>
<dbReference type="EMBL" id="JACHNB010000001">
    <property type="protein sequence ID" value="MBB4742156.1"/>
    <property type="molecule type" value="Genomic_DNA"/>
</dbReference>
<accession>A0A7W7M9S0</accession>
<dbReference type="PANTHER" id="PTHR43639:SF1">
    <property type="entry name" value="SHORT-CHAIN DEHYDROGENASE_REDUCTASE FAMILY PROTEIN"/>
    <property type="match status" value="1"/>
</dbReference>
<dbReference type="CDD" id="cd05233">
    <property type="entry name" value="SDR_c"/>
    <property type="match status" value="1"/>
</dbReference>
<dbReference type="PANTHER" id="PTHR43639">
    <property type="entry name" value="OXIDOREDUCTASE, SHORT-CHAIN DEHYDROGENASE/REDUCTASE FAMILY (AFU_ORTHOLOGUE AFUA_5G02870)"/>
    <property type="match status" value="1"/>
</dbReference>
<sequence>MSSSSTVIITGGGSGLGLAAARRFLGDGYQVVLGGRSAARLKQAEEDLSAGDRVATVAGDIGAVDTGERLVGTAVDRFGGVDVLVNSAGTFAAKPFLDVTGEELDGFLGGNLRGTYLTTQAVVAHMVARGRGGSVVNIGTVLNDHAVTGFPASAALVSKGGVRALTVALAAELAPHAIRVNEVAPGVVRTPLHAGVDVDAFAGLAVLNRVGEADEIAEAVHYLATAQFVTGHVLAVDGGFVAVRS</sequence>
<evidence type="ECO:0000259" key="3">
    <source>
        <dbReference type="SMART" id="SM00822"/>
    </source>
</evidence>
<dbReference type="FunFam" id="3.40.50.720:FF:000084">
    <property type="entry name" value="Short-chain dehydrogenase reductase"/>
    <property type="match status" value="1"/>
</dbReference>
<keyword evidence="2" id="KW-0560">Oxidoreductase</keyword>
<evidence type="ECO:0000313" key="4">
    <source>
        <dbReference type="EMBL" id="MBB4742156.1"/>
    </source>
</evidence>
<dbReference type="Gene3D" id="3.40.50.720">
    <property type="entry name" value="NAD(P)-binding Rossmann-like Domain"/>
    <property type="match status" value="1"/>
</dbReference>
<dbReference type="Proteomes" id="UP000546162">
    <property type="component" value="Unassembled WGS sequence"/>
</dbReference>
<gene>
    <name evidence="4" type="ORF">BJY16_005615</name>
</gene>
<dbReference type="InterPro" id="IPR057326">
    <property type="entry name" value="KR_dom"/>
</dbReference>
<dbReference type="GO" id="GO:0016491">
    <property type="term" value="F:oxidoreductase activity"/>
    <property type="evidence" value="ECO:0007669"/>
    <property type="project" value="UniProtKB-KW"/>
</dbReference>
<evidence type="ECO:0000256" key="2">
    <source>
        <dbReference type="ARBA" id="ARBA00023002"/>
    </source>
</evidence>
<dbReference type="SUPFAM" id="SSF51735">
    <property type="entry name" value="NAD(P)-binding Rossmann-fold domains"/>
    <property type="match status" value="1"/>
</dbReference>
<dbReference type="SMART" id="SM00822">
    <property type="entry name" value="PKS_KR"/>
    <property type="match status" value="1"/>
</dbReference>
<dbReference type="PRINTS" id="PR00081">
    <property type="entry name" value="GDHRDH"/>
</dbReference>
<protein>
    <submittedName>
        <fullName evidence="4">NAD(P)-dependent dehydrogenase (Short-subunit alcohol dehydrogenase family)</fullName>
    </submittedName>
</protein>
<evidence type="ECO:0000256" key="1">
    <source>
        <dbReference type="ARBA" id="ARBA00006484"/>
    </source>
</evidence>
<comment type="similarity">
    <text evidence="1">Belongs to the short-chain dehydrogenases/reductases (SDR) family.</text>
</comment>
<feature type="domain" description="Ketoreductase" evidence="3">
    <location>
        <begin position="5"/>
        <end position="144"/>
    </location>
</feature>
<dbReference type="InterPro" id="IPR036291">
    <property type="entry name" value="NAD(P)-bd_dom_sf"/>
</dbReference>
<proteinExistence type="inferred from homology"/>
<comment type="caution">
    <text evidence="4">The sequence shown here is derived from an EMBL/GenBank/DDBJ whole genome shotgun (WGS) entry which is preliminary data.</text>
</comment>
<name>A0A7W7M9S0_9ACTN</name>
<keyword evidence="5" id="KW-1185">Reference proteome</keyword>
<dbReference type="RefSeq" id="WP_185042562.1">
    <property type="nucleotide sequence ID" value="NZ_BAABFG010000005.1"/>
</dbReference>
<evidence type="ECO:0000313" key="5">
    <source>
        <dbReference type="Proteomes" id="UP000546162"/>
    </source>
</evidence>
<dbReference type="InterPro" id="IPR002347">
    <property type="entry name" value="SDR_fam"/>
</dbReference>